<dbReference type="PANTHER" id="PTHR44757:SF2">
    <property type="entry name" value="BIOFILM ARCHITECTURE MAINTENANCE PROTEIN MBAA"/>
    <property type="match status" value="1"/>
</dbReference>
<dbReference type="SMART" id="SM00052">
    <property type="entry name" value="EAL"/>
    <property type="match status" value="1"/>
</dbReference>
<evidence type="ECO:0000259" key="1">
    <source>
        <dbReference type="PROSITE" id="PS50883"/>
    </source>
</evidence>
<dbReference type="SUPFAM" id="SSF141868">
    <property type="entry name" value="EAL domain-like"/>
    <property type="match status" value="1"/>
</dbReference>
<dbReference type="InterPro" id="IPR035919">
    <property type="entry name" value="EAL_sf"/>
</dbReference>
<dbReference type="CDD" id="cd01948">
    <property type="entry name" value="EAL"/>
    <property type="match status" value="1"/>
</dbReference>
<feature type="domain" description="EAL" evidence="1">
    <location>
        <begin position="346"/>
        <end position="601"/>
    </location>
</feature>
<organism evidence="3 4">
    <name type="scientific">Mycobacterium paraterrae</name>
    <dbReference type="NCBI Taxonomy" id="577492"/>
    <lineage>
        <taxon>Bacteria</taxon>
        <taxon>Bacillati</taxon>
        <taxon>Actinomycetota</taxon>
        <taxon>Actinomycetes</taxon>
        <taxon>Mycobacteriales</taxon>
        <taxon>Mycobacteriaceae</taxon>
        <taxon>Mycobacterium</taxon>
    </lineage>
</organism>
<sequence length="618" mass="67609">MPTNLGLVTRIANQLLEANASDAAHASERVLAQLVEHFDLHYAFLRHSDHDIRASLLIAEWPPRTDVPNPDPFSVVSFTSDHPALALCANGKELVTVHHNYDGTLWPRLITSTRRGPLTVAAAPLIEGTTTTGVLGFVKRRGRRWNAEARHTLETVACLLAQFQARVCAEEQLRHLADHDDLTGLRNRRALLVHLTDRLAPHQPGPVAVLYFDLDRLKAINDTLGHAAGDQFIGDFADRLRDCAGDRCLVARLGGDEFVVVPDQPMTTNAAERFADRFRTSVHDRLTIEGRDITRTVSIGVAAGMPGSVSAIDLLGRADEAVLAAKRAGRDQIIAASENSLKQLFRNDIRAHVTGEVDRDALLVSYLPEVDLWTGALTGVEALVRWRHPARGLLVRDSFIGVAESMNLAGDVDRWVLRTACAQFSEWRARGLGAGMSLRVNVSPLQLTAPDFVRTIGGTAAEFGMDDGSLCLELTERAIVHDIENTTRTLTRLKDLGVQTAIDDFGTGYAVMSDLKALPIDVLKIHPRFVRDLGTNTNHLAIVRAIIGLAHAFNLELVADGLETPSAAMALLHHGCHRAQGYLFSRPLTAEATETLLRSRRMPMPFLTEHAVPAEAAI</sequence>
<dbReference type="InterPro" id="IPR001633">
    <property type="entry name" value="EAL_dom"/>
</dbReference>
<dbReference type="CDD" id="cd01949">
    <property type="entry name" value="GGDEF"/>
    <property type="match status" value="1"/>
</dbReference>
<dbReference type="NCBIfam" id="TIGR00254">
    <property type="entry name" value="GGDEF"/>
    <property type="match status" value="1"/>
</dbReference>
<dbReference type="PROSITE" id="PS50883">
    <property type="entry name" value="EAL"/>
    <property type="match status" value="1"/>
</dbReference>
<dbReference type="EMBL" id="CP092488">
    <property type="protein sequence ID" value="UMB70720.1"/>
    <property type="molecule type" value="Genomic_DNA"/>
</dbReference>
<evidence type="ECO:0000313" key="3">
    <source>
        <dbReference type="EMBL" id="UMB70720.1"/>
    </source>
</evidence>
<dbReference type="Gene3D" id="3.30.450.40">
    <property type="match status" value="1"/>
</dbReference>
<reference evidence="3" key="1">
    <citation type="submission" date="2022-08" db="EMBL/GenBank/DDBJ databases">
        <title>Whole genome sequencing of non-tuberculosis mycobacteria type-strains.</title>
        <authorList>
            <person name="Igarashi Y."/>
            <person name="Osugi A."/>
            <person name="Mitarai S."/>
        </authorList>
    </citation>
    <scope>NUCLEOTIDE SEQUENCE</scope>
    <source>
        <strain evidence="3">DSM 45127</strain>
    </source>
</reference>
<evidence type="ECO:0000259" key="2">
    <source>
        <dbReference type="PROSITE" id="PS50887"/>
    </source>
</evidence>
<dbReference type="InterPro" id="IPR029787">
    <property type="entry name" value="Nucleotide_cyclase"/>
</dbReference>
<feature type="domain" description="GGDEF" evidence="2">
    <location>
        <begin position="205"/>
        <end position="338"/>
    </location>
</feature>
<dbReference type="Gene3D" id="3.30.70.270">
    <property type="match status" value="1"/>
</dbReference>
<dbReference type="InterPro" id="IPR029016">
    <property type="entry name" value="GAF-like_dom_sf"/>
</dbReference>
<protein>
    <submittedName>
        <fullName evidence="3">Bifunctional diguanylate cyclase/phosphodiesterase</fullName>
    </submittedName>
</protein>
<dbReference type="PANTHER" id="PTHR44757">
    <property type="entry name" value="DIGUANYLATE CYCLASE DGCP"/>
    <property type="match status" value="1"/>
</dbReference>
<dbReference type="SMART" id="SM00267">
    <property type="entry name" value="GGDEF"/>
    <property type="match status" value="1"/>
</dbReference>
<dbReference type="Pfam" id="PF00990">
    <property type="entry name" value="GGDEF"/>
    <property type="match status" value="1"/>
</dbReference>
<dbReference type="SUPFAM" id="SSF55073">
    <property type="entry name" value="Nucleotide cyclase"/>
    <property type="match status" value="1"/>
</dbReference>
<dbReference type="InterPro" id="IPR043128">
    <property type="entry name" value="Rev_trsase/Diguanyl_cyclase"/>
</dbReference>
<dbReference type="SUPFAM" id="SSF55781">
    <property type="entry name" value="GAF domain-like"/>
    <property type="match status" value="1"/>
</dbReference>
<dbReference type="PROSITE" id="PS50887">
    <property type="entry name" value="GGDEF"/>
    <property type="match status" value="1"/>
</dbReference>
<dbReference type="RefSeq" id="WP_240262481.1">
    <property type="nucleotide sequence ID" value="NZ_CP092488.2"/>
</dbReference>
<proteinExistence type="predicted"/>
<keyword evidence="4" id="KW-1185">Reference proteome</keyword>
<gene>
    <name evidence="3" type="ORF">MKK62_05275</name>
</gene>
<dbReference type="Pfam" id="PF00563">
    <property type="entry name" value="EAL"/>
    <property type="match status" value="1"/>
</dbReference>
<evidence type="ECO:0000313" key="4">
    <source>
        <dbReference type="Proteomes" id="UP001055336"/>
    </source>
</evidence>
<dbReference type="InterPro" id="IPR000160">
    <property type="entry name" value="GGDEF_dom"/>
</dbReference>
<name>A0ABY3VMT4_9MYCO</name>
<accession>A0ABY3VMT4</accession>
<dbReference type="Proteomes" id="UP001055336">
    <property type="component" value="Chromosome"/>
</dbReference>
<dbReference type="Gene3D" id="3.20.20.450">
    <property type="entry name" value="EAL domain"/>
    <property type="match status" value="1"/>
</dbReference>
<dbReference type="InterPro" id="IPR052155">
    <property type="entry name" value="Biofilm_reg_signaling"/>
</dbReference>